<reference evidence="2" key="1">
    <citation type="submission" date="2022-11" db="UniProtKB">
        <authorList>
            <consortium name="WormBaseParasite"/>
        </authorList>
    </citation>
    <scope>IDENTIFICATION</scope>
</reference>
<dbReference type="Proteomes" id="UP000887565">
    <property type="component" value="Unplaced"/>
</dbReference>
<sequence length="139" mass="15424">MEHIFTPVTEILFKSKRFLAMDYLCINALGVSYSSEDSQGGTLLMLRNGIQTIMAPNTKNVFIIGDGVKTIYGSMSDDIFVLYGNSTMATNDISIEDTLLINTTLSYNFYVPSIELNAISRGNKSYKVADSPNNRTLEK</sequence>
<accession>A0A915JJK6</accession>
<dbReference type="WBParaSite" id="nRc.2.0.1.t26335-RA">
    <property type="protein sequence ID" value="nRc.2.0.1.t26335-RA"/>
    <property type="gene ID" value="nRc.2.0.1.g26335"/>
</dbReference>
<organism evidence="1 2">
    <name type="scientific">Romanomermis culicivorax</name>
    <name type="common">Nematode worm</name>
    <dbReference type="NCBI Taxonomy" id="13658"/>
    <lineage>
        <taxon>Eukaryota</taxon>
        <taxon>Metazoa</taxon>
        <taxon>Ecdysozoa</taxon>
        <taxon>Nematoda</taxon>
        <taxon>Enoplea</taxon>
        <taxon>Dorylaimia</taxon>
        <taxon>Mermithida</taxon>
        <taxon>Mermithoidea</taxon>
        <taxon>Mermithidae</taxon>
        <taxon>Romanomermis</taxon>
    </lineage>
</organism>
<dbReference type="SUPFAM" id="SSF51120">
    <property type="entry name" value="beta-Roll"/>
    <property type="match status" value="1"/>
</dbReference>
<evidence type="ECO:0000313" key="2">
    <source>
        <dbReference type="WBParaSite" id="nRc.2.0.1.t26335-RA"/>
    </source>
</evidence>
<name>A0A915JJK6_ROMCU</name>
<evidence type="ECO:0000313" key="1">
    <source>
        <dbReference type="Proteomes" id="UP000887565"/>
    </source>
</evidence>
<protein>
    <submittedName>
        <fullName evidence="2">Uncharacterized protein</fullName>
    </submittedName>
</protein>
<dbReference type="InterPro" id="IPR011049">
    <property type="entry name" value="Serralysin-like_metalloprot_C"/>
</dbReference>
<proteinExistence type="predicted"/>
<dbReference type="AlphaFoldDB" id="A0A915JJK6"/>
<keyword evidence="1" id="KW-1185">Reference proteome</keyword>